<evidence type="ECO:0000256" key="3">
    <source>
        <dbReference type="ARBA" id="ARBA00023004"/>
    </source>
</evidence>
<protein>
    <submittedName>
        <fullName evidence="5">Radical activating enzyme</fullName>
    </submittedName>
</protein>
<reference evidence="5" key="1">
    <citation type="journal article" date="2015" name="Proc. Natl. Acad. Sci. U.S.A.">
        <title>Networks of energetic and metabolic interactions define dynamics in microbial communities.</title>
        <authorList>
            <person name="Embree M."/>
            <person name="Liu J.K."/>
            <person name="Al-Bassam M.M."/>
            <person name="Zengler K."/>
        </authorList>
    </citation>
    <scope>NUCLEOTIDE SEQUENCE</scope>
</reference>
<evidence type="ECO:0000313" key="5">
    <source>
        <dbReference type="EMBL" id="KUG24633.1"/>
    </source>
</evidence>
<dbReference type="SFLD" id="SFLDG01099">
    <property type="entry name" value="Uncharacterised_Radical_SAM_Su"/>
    <property type="match status" value="1"/>
</dbReference>
<comment type="caution">
    <text evidence="5">The sequence shown here is derived from an EMBL/GenBank/DDBJ whole genome shotgun (WGS) entry which is preliminary data.</text>
</comment>
<keyword evidence="3" id="KW-0408">Iron</keyword>
<gene>
    <name evidence="5" type="ORF">ASZ90_005558</name>
</gene>
<accession>A0A0W8FV36</accession>
<dbReference type="GO" id="GO:0046872">
    <property type="term" value="F:metal ion binding"/>
    <property type="evidence" value="ECO:0007669"/>
    <property type="project" value="UniProtKB-KW"/>
</dbReference>
<dbReference type="InterPro" id="IPR016431">
    <property type="entry name" value="Pyrv-formate_lyase-activ_prd"/>
</dbReference>
<name>A0A0W8FV36_9ZZZZ</name>
<dbReference type="EMBL" id="LNQE01000840">
    <property type="protein sequence ID" value="KUG24633.1"/>
    <property type="molecule type" value="Genomic_DNA"/>
</dbReference>
<dbReference type="InterPro" id="IPR040085">
    <property type="entry name" value="MJ0674-like"/>
</dbReference>
<keyword evidence="1" id="KW-0949">S-adenosyl-L-methionine</keyword>
<dbReference type="Gene3D" id="3.20.20.70">
    <property type="entry name" value="Aldolase class I"/>
    <property type="match status" value="1"/>
</dbReference>
<dbReference type="SFLD" id="SFLDS00029">
    <property type="entry name" value="Radical_SAM"/>
    <property type="match status" value="1"/>
</dbReference>
<dbReference type="GO" id="GO:0003824">
    <property type="term" value="F:catalytic activity"/>
    <property type="evidence" value="ECO:0007669"/>
    <property type="project" value="InterPro"/>
</dbReference>
<evidence type="ECO:0000256" key="4">
    <source>
        <dbReference type="ARBA" id="ARBA00023014"/>
    </source>
</evidence>
<dbReference type="InterPro" id="IPR007197">
    <property type="entry name" value="rSAM"/>
</dbReference>
<dbReference type="AlphaFoldDB" id="A0A0W8FV36"/>
<dbReference type="PANTHER" id="PTHR43075:SF1">
    <property type="entry name" value="FORMATE LYASE ACTIVATING ENZYME, PUTATIVE (AFU_ORTHOLOGUE AFUA_2G15630)-RELATED"/>
    <property type="match status" value="1"/>
</dbReference>
<sequence>MIIQALLDLYKSCTLCPRACRVDRTKGELGYCHLPADIVMDCALAHHGEEPPLSGTRGAGTIFLSSCNLGCIYCQNYQIAHTTQGHSLTVLDLAKVMLDLQKSGCHNVEPVTPTHQAPLIMEALCMARMQGLTVPFVYNCGGYENPDVIHLLDGMVDIYLPDFKYGLEDDSVIFSSAPEYPRFALDSIKEMVKQVGDGLELKNGVAQKGIIIRHLVLPRRIENSKEVLRLIKKEISTKVYLSLMSQYTPTVKVRNHPILGRRIKRNEYEQVTDYALKLGFDNVFVQEVSDYELTPDFDRENPFD</sequence>
<dbReference type="InterPro" id="IPR013785">
    <property type="entry name" value="Aldolase_TIM"/>
</dbReference>
<keyword evidence="4" id="KW-0411">Iron-sulfur</keyword>
<dbReference type="GO" id="GO:0051536">
    <property type="term" value="F:iron-sulfur cluster binding"/>
    <property type="evidence" value="ECO:0007669"/>
    <property type="project" value="UniProtKB-KW"/>
</dbReference>
<keyword evidence="2" id="KW-0479">Metal-binding</keyword>
<evidence type="ECO:0000256" key="2">
    <source>
        <dbReference type="ARBA" id="ARBA00022723"/>
    </source>
</evidence>
<dbReference type="PANTHER" id="PTHR43075">
    <property type="entry name" value="FORMATE LYASE ACTIVATING ENZYME, PUTATIVE (AFU_ORTHOLOGUE AFUA_2G15630)-RELATED"/>
    <property type="match status" value="1"/>
</dbReference>
<organism evidence="5">
    <name type="scientific">hydrocarbon metagenome</name>
    <dbReference type="NCBI Taxonomy" id="938273"/>
    <lineage>
        <taxon>unclassified sequences</taxon>
        <taxon>metagenomes</taxon>
        <taxon>ecological metagenomes</taxon>
    </lineage>
</organism>
<evidence type="ECO:0000256" key="1">
    <source>
        <dbReference type="ARBA" id="ARBA00022691"/>
    </source>
</evidence>
<proteinExistence type="predicted"/>
<dbReference type="PIRSF" id="PIRSF004869">
    <property type="entry name" value="PflX_prd"/>
    <property type="match status" value="1"/>
</dbReference>